<evidence type="ECO:0000313" key="2">
    <source>
        <dbReference type="EMBL" id="SMD31796.1"/>
    </source>
</evidence>
<organism evidence="2 3">
    <name type="scientific">Reichenbachiella faecimaris</name>
    <dbReference type="NCBI Taxonomy" id="692418"/>
    <lineage>
        <taxon>Bacteria</taxon>
        <taxon>Pseudomonadati</taxon>
        <taxon>Bacteroidota</taxon>
        <taxon>Cytophagia</taxon>
        <taxon>Cytophagales</taxon>
        <taxon>Reichenbachiellaceae</taxon>
        <taxon>Reichenbachiella</taxon>
    </lineage>
</organism>
<dbReference type="Proteomes" id="UP000192472">
    <property type="component" value="Unassembled WGS sequence"/>
</dbReference>
<dbReference type="STRING" id="692418.SAMN04488029_0133"/>
<dbReference type="EMBL" id="FWYF01000001">
    <property type="protein sequence ID" value="SMD31796.1"/>
    <property type="molecule type" value="Genomic_DNA"/>
</dbReference>
<protein>
    <recommendedName>
        <fullName evidence="4">Transposase</fullName>
    </recommendedName>
</protein>
<dbReference type="AlphaFoldDB" id="A0A1W2G682"/>
<name>A0A1W2G682_REIFA</name>
<keyword evidence="3" id="KW-1185">Reference proteome</keyword>
<evidence type="ECO:0000256" key="1">
    <source>
        <dbReference type="SAM" id="Coils"/>
    </source>
</evidence>
<dbReference type="RefSeq" id="WP_084370495.1">
    <property type="nucleotide sequence ID" value="NZ_FWYF01000001.1"/>
</dbReference>
<dbReference type="OrthoDB" id="6899552at2"/>
<accession>A0A1W2G682</accession>
<sequence>MTKVSKLRGQKLTDEIERICQEYISKDPRVARITRSLIQRKLGQSSRSTLVGERGKLIDHYADQQRRNFNITKTGIRKKTDDEKLVKLRIENEQLKRERDQAVADYASIMNGLKMKGINLEDVLYPIFNPHE</sequence>
<keyword evidence="1" id="KW-0175">Coiled coil</keyword>
<proteinExistence type="predicted"/>
<evidence type="ECO:0008006" key="4">
    <source>
        <dbReference type="Google" id="ProtNLM"/>
    </source>
</evidence>
<evidence type="ECO:0000313" key="3">
    <source>
        <dbReference type="Proteomes" id="UP000192472"/>
    </source>
</evidence>
<gene>
    <name evidence="2" type="ORF">SAMN04488029_0133</name>
</gene>
<feature type="coiled-coil region" evidence="1">
    <location>
        <begin position="78"/>
        <end position="105"/>
    </location>
</feature>
<reference evidence="2 3" key="1">
    <citation type="submission" date="2017-04" db="EMBL/GenBank/DDBJ databases">
        <authorList>
            <person name="Afonso C.L."/>
            <person name="Miller P.J."/>
            <person name="Scott M.A."/>
            <person name="Spackman E."/>
            <person name="Goraichik I."/>
            <person name="Dimitrov K.M."/>
            <person name="Suarez D.L."/>
            <person name="Swayne D.E."/>
        </authorList>
    </citation>
    <scope>NUCLEOTIDE SEQUENCE [LARGE SCALE GENOMIC DNA]</scope>
    <source>
        <strain evidence="2 3">DSM 26133</strain>
    </source>
</reference>